<name>A0A5C4VI75_9ACTN</name>
<protein>
    <submittedName>
        <fullName evidence="1">Uncharacterized protein</fullName>
    </submittedName>
</protein>
<gene>
    <name evidence="1" type="ORF">FH608_031040</name>
</gene>
<keyword evidence="2" id="KW-1185">Reference proteome</keyword>
<sequence>MTNTPLRLTQVFAVLSAGLVAATALLHFVAPSLVNPTVWIRAVGVLVLSLLYLRWAARLRGGSRRVYRRLLWVSVAGSLGIAALALLPGTPYPAWVRVEQAVQGVILLALAWVLTRPAVRAHLEPAR</sequence>
<comment type="caution">
    <text evidence="1">The sequence shown here is derived from an EMBL/GenBank/DDBJ whole genome shotgun (WGS) entry which is preliminary data.</text>
</comment>
<proteinExistence type="predicted"/>
<reference evidence="1 2" key="1">
    <citation type="submission" date="2019-10" db="EMBL/GenBank/DDBJ databases">
        <title>Nonomuraea sp. nov., isolated from Phyllanthus amarus.</title>
        <authorList>
            <person name="Klykleung N."/>
            <person name="Tanasupawat S."/>
        </authorList>
    </citation>
    <scope>NUCLEOTIDE SEQUENCE [LARGE SCALE GENOMIC DNA]</scope>
    <source>
        <strain evidence="1 2">PA1-10</strain>
    </source>
</reference>
<dbReference type="OrthoDB" id="3700126at2"/>
<dbReference type="AlphaFoldDB" id="A0A5C4VI75"/>
<dbReference type="EMBL" id="VDLX02000013">
    <property type="protein sequence ID" value="KAB8191066.1"/>
    <property type="molecule type" value="Genomic_DNA"/>
</dbReference>
<evidence type="ECO:0000313" key="2">
    <source>
        <dbReference type="Proteomes" id="UP000312512"/>
    </source>
</evidence>
<dbReference type="RefSeq" id="WP_139635876.1">
    <property type="nucleotide sequence ID" value="NZ_VDLX02000013.1"/>
</dbReference>
<dbReference type="Proteomes" id="UP000312512">
    <property type="component" value="Unassembled WGS sequence"/>
</dbReference>
<evidence type="ECO:0000313" key="1">
    <source>
        <dbReference type="EMBL" id="KAB8191066.1"/>
    </source>
</evidence>
<accession>A0A5C4VI75</accession>
<organism evidence="1 2">
    <name type="scientific">Nonomuraea phyllanthi</name>
    <dbReference type="NCBI Taxonomy" id="2219224"/>
    <lineage>
        <taxon>Bacteria</taxon>
        <taxon>Bacillati</taxon>
        <taxon>Actinomycetota</taxon>
        <taxon>Actinomycetes</taxon>
        <taxon>Streptosporangiales</taxon>
        <taxon>Streptosporangiaceae</taxon>
        <taxon>Nonomuraea</taxon>
    </lineage>
</organism>